<dbReference type="EMBL" id="LBPR01000021">
    <property type="protein sequence ID" value="KKP60626.1"/>
    <property type="molecule type" value="Genomic_DNA"/>
</dbReference>
<dbReference type="PANTHER" id="PTHR35788:SF1">
    <property type="entry name" value="EXPORTED PROTEIN"/>
    <property type="match status" value="1"/>
</dbReference>
<dbReference type="InterPro" id="IPR052913">
    <property type="entry name" value="Glycopeptide_resist_protein"/>
</dbReference>
<sequence length="468" mass="52895">MISNIKNYRGNLVLFLMILFSLIILGSTGYIFFKQENNIGSKIYPNVYLDKQNFGLKSREEIVNYYNGKTSKLSKTSVTVFFANEPVATFSAQILGLKYDGKTIAERAYLVGRSTNLPSKYLQKVLTIFNLKKFYFESQIEYDNSELKDFLSTSEDKYNLPAKNALFKFEKGKVVEFRKESNGLKILTEKFLPDFDKIIGDLKTDAANKKVILNSEVIKPEIKLSDINEYGIEEFIAEGKSDYTHSIPQRVHNLTLAASKFNGVLIPKGKEFSFNEIVGDISSLTGYQPAYIIKDGKTILGDGGGVCQVSTTLFRAALNAGLPIIERTAHAYRVGYYENDSQPGFDATVYSPTVDLKIKNDTPGYILIETEIDEENNLLYFKFYGKKDSRRVEISKATVYDVVPPLPPKYQDDPTLKKGVTKQVDFPAWGSKVFFTYKVFQGDKLAIDNKFFSNFRPWAAVYLVGTAD</sequence>
<feature type="transmembrane region" description="Helical" evidence="1">
    <location>
        <begin position="12"/>
        <end position="33"/>
    </location>
</feature>
<dbReference type="AlphaFoldDB" id="A0A0G0BA38"/>
<comment type="caution">
    <text evidence="3">The sequence shown here is derived from an EMBL/GenBank/DDBJ whole genome shotgun (WGS) entry which is preliminary data.</text>
</comment>
<keyword evidence="1" id="KW-1133">Transmembrane helix</keyword>
<evidence type="ECO:0000313" key="4">
    <source>
        <dbReference type="Proteomes" id="UP000034004"/>
    </source>
</evidence>
<evidence type="ECO:0000259" key="2">
    <source>
        <dbReference type="Pfam" id="PF12229"/>
    </source>
</evidence>
<dbReference type="Pfam" id="PF04294">
    <property type="entry name" value="VanW"/>
    <property type="match status" value="1"/>
</dbReference>
<dbReference type="PATRIC" id="fig|1618484.3.peg.687"/>
<dbReference type="STRING" id="1618484.UR56_C0021G0006"/>
<organism evidence="3 4">
    <name type="scientific">Candidatus Roizmanbacteria bacterium GW2011_GWC2_34_23</name>
    <dbReference type="NCBI Taxonomy" id="1618484"/>
    <lineage>
        <taxon>Bacteria</taxon>
        <taxon>Candidatus Roizmaniibacteriota</taxon>
    </lineage>
</organism>
<feature type="domain" description="YoaR-like putative peptidoglycan binding" evidence="2">
    <location>
        <begin position="89"/>
        <end position="199"/>
    </location>
</feature>
<dbReference type="InterPro" id="IPR007391">
    <property type="entry name" value="Vancomycin_resist_VanW"/>
</dbReference>
<dbReference type="Pfam" id="PF12229">
    <property type="entry name" value="PG_binding_4"/>
    <property type="match status" value="1"/>
</dbReference>
<protein>
    <submittedName>
        <fullName evidence="3">VanW family protein</fullName>
    </submittedName>
</protein>
<dbReference type="Proteomes" id="UP000034004">
    <property type="component" value="Unassembled WGS sequence"/>
</dbReference>
<reference evidence="3 4" key="1">
    <citation type="journal article" date="2015" name="Nature">
        <title>rRNA introns, odd ribosomes, and small enigmatic genomes across a large radiation of phyla.</title>
        <authorList>
            <person name="Brown C.T."/>
            <person name="Hug L.A."/>
            <person name="Thomas B.C."/>
            <person name="Sharon I."/>
            <person name="Castelle C.J."/>
            <person name="Singh A."/>
            <person name="Wilkins M.J."/>
            <person name="Williams K.H."/>
            <person name="Banfield J.F."/>
        </authorList>
    </citation>
    <scope>NUCLEOTIDE SEQUENCE [LARGE SCALE GENOMIC DNA]</scope>
</reference>
<dbReference type="PANTHER" id="PTHR35788">
    <property type="entry name" value="EXPORTED PROTEIN-RELATED"/>
    <property type="match status" value="1"/>
</dbReference>
<name>A0A0G0BA38_9BACT</name>
<dbReference type="InterPro" id="IPR022029">
    <property type="entry name" value="YoaR-like_PG-bd"/>
</dbReference>
<keyword evidence="1" id="KW-0812">Transmembrane</keyword>
<evidence type="ECO:0000256" key="1">
    <source>
        <dbReference type="SAM" id="Phobius"/>
    </source>
</evidence>
<proteinExistence type="predicted"/>
<keyword evidence="1" id="KW-0472">Membrane</keyword>
<gene>
    <name evidence="3" type="ORF">UR56_C0021G0006</name>
</gene>
<evidence type="ECO:0000313" key="3">
    <source>
        <dbReference type="EMBL" id="KKP60626.1"/>
    </source>
</evidence>
<accession>A0A0G0BA38</accession>